<dbReference type="AlphaFoldDB" id="A0A0G3G0W5"/>
<dbReference type="GO" id="GO:0008841">
    <property type="term" value="F:dihydrofolate synthase activity"/>
    <property type="evidence" value="ECO:0007669"/>
    <property type="project" value="UniProtKB-EC"/>
</dbReference>
<dbReference type="GO" id="GO:0005737">
    <property type="term" value="C:cytoplasm"/>
    <property type="evidence" value="ECO:0007669"/>
    <property type="project" value="TreeGrafter"/>
</dbReference>
<dbReference type="RefSeq" id="WP_047251025.1">
    <property type="nucleotide sequence ID" value="NZ_CP011367.1"/>
</dbReference>
<dbReference type="InterPro" id="IPR001645">
    <property type="entry name" value="Folylpolyglutamate_synth"/>
</dbReference>
<dbReference type="NCBIfam" id="NF008101">
    <property type="entry name" value="PRK10846.1"/>
    <property type="match status" value="1"/>
</dbReference>
<dbReference type="PANTHER" id="PTHR11136:SF0">
    <property type="entry name" value="DIHYDROFOLATE SYNTHETASE-RELATED"/>
    <property type="match status" value="1"/>
</dbReference>
<evidence type="ECO:0000259" key="22">
    <source>
        <dbReference type="Pfam" id="PF02875"/>
    </source>
</evidence>
<evidence type="ECO:0000256" key="10">
    <source>
        <dbReference type="ARBA" id="ARBA00022741"/>
    </source>
</evidence>
<evidence type="ECO:0000256" key="11">
    <source>
        <dbReference type="ARBA" id="ARBA00022840"/>
    </source>
</evidence>
<evidence type="ECO:0000256" key="21">
    <source>
        <dbReference type="PIRNR" id="PIRNR001563"/>
    </source>
</evidence>
<dbReference type="InterPro" id="IPR036615">
    <property type="entry name" value="Mur_ligase_C_dom_sf"/>
</dbReference>
<dbReference type="OrthoDB" id="9809356at2"/>
<comment type="catalytic activity">
    <reaction evidence="17">
        <text>(6S)-5,6,7,8-tetrahydrofolyl-(gamma-L-Glu)(n) + L-glutamate + ATP = (6S)-5,6,7,8-tetrahydrofolyl-(gamma-L-Glu)(n+1) + ADP + phosphate + H(+)</text>
        <dbReference type="Rhea" id="RHEA:10580"/>
        <dbReference type="Rhea" id="RHEA-COMP:14738"/>
        <dbReference type="Rhea" id="RHEA-COMP:14740"/>
        <dbReference type="ChEBI" id="CHEBI:15378"/>
        <dbReference type="ChEBI" id="CHEBI:29985"/>
        <dbReference type="ChEBI" id="CHEBI:30616"/>
        <dbReference type="ChEBI" id="CHEBI:43474"/>
        <dbReference type="ChEBI" id="CHEBI:141005"/>
        <dbReference type="ChEBI" id="CHEBI:456216"/>
        <dbReference type="EC" id="6.3.2.17"/>
    </reaction>
</comment>
<keyword evidence="8 21" id="KW-0436">Ligase</keyword>
<dbReference type="Pfam" id="PF02875">
    <property type="entry name" value="Mur_ligase_C"/>
    <property type="match status" value="1"/>
</dbReference>
<dbReference type="PANTHER" id="PTHR11136">
    <property type="entry name" value="FOLYLPOLYGLUTAMATE SYNTHASE-RELATED"/>
    <property type="match status" value="1"/>
</dbReference>
<organism evidence="23 24">
    <name type="scientific">Thioalkalivibrio versutus</name>
    <dbReference type="NCBI Taxonomy" id="106634"/>
    <lineage>
        <taxon>Bacteria</taxon>
        <taxon>Pseudomonadati</taxon>
        <taxon>Pseudomonadota</taxon>
        <taxon>Gammaproteobacteria</taxon>
        <taxon>Chromatiales</taxon>
        <taxon>Ectothiorhodospiraceae</taxon>
        <taxon>Thioalkalivibrio</taxon>
    </lineage>
</organism>
<evidence type="ECO:0000256" key="13">
    <source>
        <dbReference type="ARBA" id="ARBA00022909"/>
    </source>
</evidence>
<evidence type="ECO:0000256" key="5">
    <source>
        <dbReference type="ARBA" id="ARBA00013023"/>
    </source>
</evidence>
<comment type="catalytic activity">
    <reaction evidence="20">
        <text>7,8-dihydropteroate + L-glutamate + ATP = 7,8-dihydrofolate + ADP + phosphate + H(+)</text>
        <dbReference type="Rhea" id="RHEA:23584"/>
        <dbReference type="ChEBI" id="CHEBI:15378"/>
        <dbReference type="ChEBI" id="CHEBI:17839"/>
        <dbReference type="ChEBI" id="CHEBI:29985"/>
        <dbReference type="ChEBI" id="CHEBI:30616"/>
        <dbReference type="ChEBI" id="CHEBI:43474"/>
        <dbReference type="ChEBI" id="CHEBI:57451"/>
        <dbReference type="ChEBI" id="CHEBI:456216"/>
        <dbReference type="EC" id="6.3.2.12"/>
    </reaction>
</comment>
<dbReference type="GO" id="GO:0005524">
    <property type="term" value="F:ATP binding"/>
    <property type="evidence" value="ECO:0007669"/>
    <property type="project" value="UniProtKB-KW"/>
</dbReference>
<evidence type="ECO:0000256" key="4">
    <source>
        <dbReference type="ARBA" id="ARBA00008276"/>
    </source>
</evidence>
<keyword evidence="24" id="KW-1185">Reference proteome</keyword>
<dbReference type="InterPro" id="IPR036565">
    <property type="entry name" value="Mur-like_cat_sf"/>
</dbReference>
<dbReference type="Gene3D" id="3.40.1190.10">
    <property type="entry name" value="Mur-like, catalytic domain"/>
    <property type="match status" value="1"/>
</dbReference>
<evidence type="ECO:0000313" key="24">
    <source>
        <dbReference type="Proteomes" id="UP000064201"/>
    </source>
</evidence>
<comment type="catalytic activity">
    <reaction evidence="18">
        <text>10-formyltetrahydrofolyl-(gamma-L-Glu)(n) + L-glutamate + ATP = 10-formyltetrahydrofolyl-(gamma-L-Glu)(n+1) + ADP + phosphate + H(+)</text>
        <dbReference type="Rhea" id="RHEA:51904"/>
        <dbReference type="Rhea" id="RHEA-COMP:13088"/>
        <dbReference type="Rhea" id="RHEA-COMP:14300"/>
        <dbReference type="ChEBI" id="CHEBI:15378"/>
        <dbReference type="ChEBI" id="CHEBI:29985"/>
        <dbReference type="ChEBI" id="CHEBI:30616"/>
        <dbReference type="ChEBI" id="CHEBI:43474"/>
        <dbReference type="ChEBI" id="CHEBI:134413"/>
        <dbReference type="ChEBI" id="CHEBI:456216"/>
        <dbReference type="EC" id="6.3.2.17"/>
    </reaction>
</comment>
<dbReference type="STRING" id="106634.TVD_05530"/>
<dbReference type="SUPFAM" id="SSF53244">
    <property type="entry name" value="MurD-like peptide ligases, peptide-binding domain"/>
    <property type="match status" value="1"/>
</dbReference>
<gene>
    <name evidence="23" type="ORF">TVD_05530</name>
</gene>
<dbReference type="GO" id="GO:0046872">
    <property type="term" value="F:metal ion binding"/>
    <property type="evidence" value="ECO:0007669"/>
    <property type="project" value="UniProtKB-KW"/>
</dbReference>
<comment type="function">
    <text evidence="1">Functions in two distinct reactions of the de novo folate biosynthetic pathway. Catalyzes the addition of a glutamate residue to dihydropteroate (7,8-dihydropteroate or H2Pte) to form dihydrofolate (7,8-dihydrofolate monoglutamate or H2Pte-Glu). Also catalyzes successive additions of L-glutamate to tetrahydrofolate or 10-formyltetrahydrofolate or 5,10-methylenetetrahydrofolate, leading to folylpolyglutamate derivatives.</text>
</comment>
<comment type="pathway">
    <text evidence="2">Cofactor biosynthesis; tetrahydrofolate biosynthesis; 7,8-dihydrofolate from 2-amino-4-hydroxy-6-hydroxymethyl-7,8-dihydropteridine diphosphate and 4-aminobenzoate: step 2/2.</text>
</comment>
<evidence type="ECO:0000256" key="9">
    <source>
        <dbReference type="ARBA" id="ARBA00022723"/>
    </source>
</evidence>
<dbReference type="Gene3D" id="3.90.190.20">
    <property type="entry name" value="Mur ligase, C-terminal domain"/>
    <property type="match status" value="1"/>
</dbReference>
<dbReference type="GO" id="GO:0046654">
    <property type="term" value="P:tetrahydrofolate biosynthetic process"/>
    <property type="evidence" value="ECO:0007669"/>
    <property type="project" value="UniProtKB-UniPathway"/>
</dbReference>
<protein>
    <recommendedName>
        <fullName evidence="7">Dihydrofolate synthase/folylpolyglutamate synthase</fullName>
        <ecNumber evidence="5">6.3.2.12</ecNumber>
        <ecNumber evidence="6">6.3.2.17</ecNumber>
    </recommendedName>
    <alternativeName>
        <fullName evidence="16">Folylpoly-gamma-glutamate synthetase-dihydrofolate synthetase</fullName>
    </alternativeName>
    <alternativeName>
        <fullName evidence="14">Folylpolyglutamate synthetase</fullName>
    </alternativeName>
    <alternativeName>
        <fullName evidence="15">Tetrahydrofolylpolyglutamate synthase</fullName>
    </alternativeName>
</protein>
<keyword evidence="13" id="KW-0289">Folate biosynthesis</keyword>
<dbReference type="InterPro" id="IPR004101">
    <property type="entry name" value="Mur_ligase_C"/>
</dbReference>
<dbReference type="EC" id="6.3.2.17" evidence="6"/>
<dbReference type="KEGG" id="tvr:TVD_05530"/>
<comment type="similarity">
    <text evidence="4 21">Belongs to the folylpolyglutamate synthase family.</text>
</comment>
<dbReference type="Proteomes" id="UP000064201">
    <property type="component" value="Chromosome"/>
</dbReference>
<keyword evidence="9" id="KW-0479">Metal-binding</keyword>
<name>A0A0G3G0W5_9GAMM</name>
<evidence type="ECO:0000256" key="7">
    <source>
        <dbReference type="ARBA" id="ARBA00019357"/>
    </source>
</evidence>
<accession>A0A0G3G0W5</accession>
<evidence type="ECO:0000256" key="2">
    <source>
        <dbReference type="ARBA" id="ARBA00004799"/>
    </source>
</evidence>
<dbReference type="EMBL" id="CP011367">
    <property type="protein sequence ID" value="AKJ94858.1"/>
    <property type="molecule type" value="Genomic_DNA"/>
</dbReference>
<dbReference type="UniPathway" id="UPA00077">
    <property type="reaction ID" value="UER00157"/>
</dbReference>
<evidence type="ECO:0000256" key="8">
    <source>
        <dbReference type="ARBA" id="ARBA00022598"/>
    </source>
</evidence>
<keyword evidence="11 21" id="KW-0067">ATP-binding</keyword>
<dbReference type="NCBIfam" id="TIGR01499">
    <property type="entry name" value="folC"/>
    <property type="match status" value="1"/>
</dbReference>
<evidence type="ECO:0000256" key="3">
    <source>
        <dbReference type="ARBA" id="ARBA00005150"/>
    </source>
</evidence>
<reference evidence="23 24" key="1">
    <citation type="submission" date="2015-04" db="EMBL/GenBank/DDBJ databases">
        <title>Complete Sequence for the Genome of the Thioalkalivibrio versutus D301.</title>
        <authorList>
            <person name="Mu T."/>
            <person name="Zhou J."/>
            <person name="Xu X."/>
        </authorList>
    </citation>
    <scope>NUCLEOTIDE SEQUENCE [LARGE SCALE GENOMIC DNA]</scope>
    <source>
        <strain evidence="23 24">D301</strain>
    </source>
</reference>
<evidence type="ECO:0000256" key="18">
    <source>
        <dbReference type="ARBA" id="ARBA00047808"/>
    </source>
</evidence>
<dbReference type="SUPFAM" id="SSF53623">
    <property type="entry name" value="MurD-like peptide ligases, catalytic domain"/>
    <property type="match status" value="1"/>
</dbReference>
<evidence type="ECO:0000256" key="6">
    <source>
        <dbReference type="ARBA" id="ARBA00013025"/>
    </source>
</evidence>
<evidence type="ECO:0000256" key="19">
    <source>
        <dbReference type="ARBA" id="ARBA00049035"/>
    </source>
</evidence>
<dbReference type="GO" id="GO:0004326">
    <property type="term" value="F:tetrahydrofolylpolyglutamate synthase activity"/>
    <property type="evidence" value="ECO:0007669"/>
    <property type="project" value="UniProtKB-EC"/>
</dbReference>
<dbReference type="GO" id="GO:0046656">
    <property type="term" value="P:folic acid biosynthetic process"/>
    <property type="evidence" value="ECO:0007669"/>
    <property type="project" value="UniProtKB-KW"/>
</dbReference>
<dbReference type="PATRIC" id="fig|106634.4.peg.1130"/>
<evidence type="ECO:0000256" key="20">
    <source>
        <dbReference type="ARBA" id="ARBA00049161"/>
    </source>
</evidence>
<proteinExistence type="inferred from homology"/>
<evidence type="ECO:0000313" key="23">
    <source>
        <dbReference type="EMBL" id="AKJ94858.1"/>
    </source>
</evidence>
<evidence type="ECO:0000256" key="14">
    <source>
        <dbReference type="ARBA" id="ARBA00030048"/>
    </source>
</evidence>
<evidence type="ECO:0000256" key="17">
    <source>
        <dbReference type="ARBA" id="ARBA00047493"/>
    </source>
</evidence>
<keyword evidence="10 21" id="KW-0547">Nucleotide-binding</keyword>
<evidence type="ECO:0000256" key="12">
    <source>
        <dbReference type="ARBA" id="ARBA00022842"/>
    </source>
</evidence>
<comment type="pathway">
    <text evidence="3">Cofactor biosynthesis; tetrahydrofolylpolyglutamate biosynthesis.</text>
</comment>
<dbReference type="PIRSF" id="PIRSF001563">
    <property type="entry name" value="Folylpolyglu_synth"/>
    <property type="match status" value="1"/>
</dbReference>
<dbReference type="EC" id="6.3.2.12" evidence="5"/>
<evidence type="ECO:0000256" key="16">
    <source>
        <dbReference type="ARBA" id="ARBA00032510"/>
    </source>
</evidence>
<evidence type="ECO:0000256" key="1">
    <source>
        <dbReference type="ARBA" id="ARBA00002714"/>
    </source>
</evidence>
<sequence length="445" mass="47422">MRFTTLAQWLAFQEQLHPVGMDLTLERIALVADRLGLRGADRPPTVIVAGTNGKGTVATRTAALLQAQGLKVGLFTSPHLLRYNERIRIDGEPVSDAALCRAFEAIDQARGEDSLTYFEFGALAAVWLFREQGVAVQVLEVGLGGRLDAVNIWDADVAAITAVDLDHQTWLGDSREAIGREKAGIMRPNRPVVLGEPEPPASVLEHAAQLGAQVLRSGRDFALTRDATTLRWQWQGTAREWRVEGAAARIDGAALLNTATALAVVESLGMARGLDDAVVSRALAISAPGRLQRLHGEPEWLLDVAHNVHAVNELARWLEAHPAPGAVVALVAVMADKERAAMWSRLDGLVDAWVPVPLDLPRALPAAALATELEASGQRRVSRVDDVAAAIAEATRCAGPCGRVVVFGSFYTVAAVLEQSQDLAELALSGQAEALGGAGEVVHAL</sequence>
<feature type="domain" description="Mur ligase C-terminal" evidence="22">
    <location>
        <begin position="289"/>
        <end position="410"/>
    </location>
</feature>
<comment type="catalytic activity">
    <reaction evidence="19">
        <text>(6R)-5,10-methylenetetrahydrofolyl-(gamma-L-Glu)(n) + L-glutamate + ATP = (6R)-5,10-methylenetetrahydrofolyl-(gamma-L-Glu)(n+1) + ADP + phosphate + H(+)</text>
        <dbReference type="Rhea" id="RHEA:51912"/>
        <dbReference type="Rhea" id="RHEA-COMP:13257"/>
        <dbReference type="Rhea" id="RHEA-COMP:13258"/>
        <dbReference type="ChEBI" id="CHEBI:15378"/>
        <dbReference type="ChEBI" id="CHEBI:29985"/>
        <dbReference type="ChEBI" id="CHEBI:30616"/>
        <dbReference type="ChEBI" id="CHEBI:43474"/>
        <dbReference type="ChEBI" id="CHEBI:136572"/>
        <dbReference type="ChEBI" id="CHEBI:456216"/>
        <dbReference type="EC" id="6.3.2.17"/>
    </reaction>
</comment>
<evidence type="ECO:0000256" key="15">
    <source>
        <dbReference type="ARBA" id="ARBA00030592"/>
    </source>
</evidence>
<keyword evidence="12" id="KW-0460">Magnesium</keyword>